<sequence length="273" mass="31609">MDFPPARQRFYQEIHQPDEAIDLARAALYIAQEEYPPLDPEEYLNALDVMAAEVEERLPPERYPLRVIQALNRYLYEDLGYVGNAAQYYDPRNSYLNDVIERRRGIPITLSLVYLEVAKRVGFPMAGVGMPGHFLIRPTVADMDILIDPFHQGAVMFAEDCQERLSQVYGRSVELRPEFLQPVSNRQFLARMLTNLKMIYLNQEDLPRSLSMVERILMLFPDAPQEQRDRGILYYHLGRWPEASLDLEAYLDQVPTARDAKLIRNLLAQMSGS</sequence>
<dbReference type="Pfam" id="PF13371">
    <property type="entry name" value="TPR_9"/>
    <property type="match status" value="1"/>
</dbReference>
<dbReference type="Gene3D" id="1.25.40.10">
    <property type="entry name" value="Tetratricopeptide repeat domain"/>
    <property type="match status" value="1"/>
</dbReference>
<evidence type="ECO:0000313" key="4">
    <source>
        <dbReference type="Proteomes" id="UP000505210"/>
    </source>
</evidence>
<dbReference type="EMBL" id="CP053661">
    <property type="protein sequence ID" value="QKD80840.1"/>
    <property type="molecule type" value="Genomic_DNA"/>
</dbReference>
<evidence type="ECO:0000256" key="1">
    <source>
        <dbReference type="ARBA" id="ARBA00007100"/>
    </source>
</evidence>
<dbReference type="AlphaFoldDB" id="A0A6M8B8E1"/>
<comment type="similarity">
    <text evidence="1">Belongs to the UPF0162 family.</text>
</comment>
<dbReference type="Pfam" id="PF13369">
    <property type="entry name" value="Transglut_core2"/>
    <property type="match status" value="1"/>
</dbReference>
<dbReference type="Proteomes" id="UP000505210">
    <property type="component" value="Chromosome"/>
</dbReference>
<organism evidence="3 4">
    <name type="scientific">Thermoleptolyngbya sichuanensis A183</name>
    <dbReference type="NCBI Taxonomy" id="2737172"/>
    <lineage>
        <taxon>Bacteria</taxon>
        <taxon>Bacillati</taxon>
        <taxon>Cyanobacteriota</taxon>
        <taxon>Cyanophyceae</taxon>
        <taxon>Oculatellales</taxon>
        <taxon>Oculatellaceae</taxon>
        <taxon>Thermoleptolyngbya</taxon>
        <taxon>Thermoleptolyngbya sichuanensis</taxon>
    </lineage>
</organism>
<evidence type="ECO:0000259" key="2">
    <source>
        <dbReference type="Pfam" id="PF13369"/>
    </source>
</evidence>
<name>A0A6M8B8E1_9CYAN</name>
<feature type="domain" description="Protein SirB1 N-terminal" evidence="2">
    <location>
        <begin position="42"/>
        <end position="193"/>
    </location>
</feature>
<dbReference type="InterPro" id="IPR011990">
    <property type="entry name" value="TPR-like_helical_dom_sf"/>
</dbReference>
<accession>A0A6M8B8E1</accession>
<dbReference type="KEGG" id="theu:HPC62_00450"/>
<dbReference type="SUPFAM" id="SSF48452">
    <property type="entry name" value="TPR-like"/>
    <property type="match status" value="1"/>
</dbReference>
<protein>
    <submittedName>
        <fullName evidence="3">Tetratricopeptide repeat protein</fullName>
    </submittedName>
</protein>
<proteinExistence type="inferred from homology"/>
<dbReference type="PANTHER" id="PTHR31350:SF21">
    <property type="entry name" value="F-BOX ONLY PROTEIN 21"/>
    <property type="match status" value="1"/>
</dbReference>
<dbReference type="RefSeq" id="WP_172353272.1">
    <property type="nucleotide sequence ID" value="NZ_CP053661.1"/>
</dbReference>
<dbReference type="InterPro" id="IPR032698">
    <property type="entry name" value="SirB1_N"/>
</dbReference>
<reference evidence="3 4" key="1">
    <citation type="submission" date="2020-05" db="EMBL/GenBank/DDBJ databases">
        <title>Complete genome sequence of of a novel Thermoleptolyngbya strain isolated from hot springs of Ganzi, Sichuan China.</title>
        <authorList>
            <person name="Tang J."/>
            <person name="Daroch M."/>
            <person name="Li L."/>
            <person name="Waleron K."/>
            <person name="Waleron M."/>
            <person name="Waleron M."/>
        </authorList>
    </citation>
    <scope>NUCLEOTIDE SEQUENCE [LARGE SCALE GENOMIC DNA]</scope>
    <source>
        <strain evidence="3 4">PKUAC-SCTA183</strain>
    </source>
</reference>
<keyword evidence="4" id="KW-1185">Reference proteome</keyword>
<evidence type="ECO:0000313" key="3">
    <source>
        <dbReference type="EMBL" id="QKD80840.1"/>
    </source>
</evidence>
<gene>
    <name evidence="3" type="ORF">HPC62_00450</name>
</gene>
<dbReference type="PANTHER" id="PTHR31350">
    <property type="entry name" value="SI:DKEY-261L7.2"/>
    <property type="match status" value="1"/>
</dbReference>